<evidence type="ECO:0000313" key="1">
    <source>
        <dbReference type="EMBL" id="USW03909.2"/>
    </source>
</evidence>
<dbReference type="Proteomes" id="UP001056907">
    <property type="component" value="Chromosome"/>
</dbReference>
<proteinExistence type="predicted"/>
<sequence>MSSIGYTPPYNPIYSNYDGGGIGGDENADLKALRKKEARESLIEGIEAYKITEQKKNIDAIR</sequence>
<reference evidence="1" key="1">
    <citation type="journal article" date="2022" name="Front. Plant Sci.">
        <title>Agronomic efficiency and genome mining analysis of the wheat-biostimulant rhizospheric bacterium Pseudomonas pergaminensis sp. nov. strain 1008T.</title>
        <authorList>
            <person name="Diaz M."/>
            <person name="Bach T."/>
            <person name="Gonzalez Anta G."/>
            <person name="Agaras B."/>
            <person name="Wibberg D."/>
            <person name="Noguera F."/>
            <person name="Canciani W."/>
            <person name="Valverde C."/>
        </authorList>
    </citation>
    <scope>NUCLEOTIDE SEQUENCE</scope>
    <source>
        <strain evidence="1">1008</strain>
    </source>
</reference>
<accession>A0ABD7TRP8</accession>
<reference evidence="1" key="2">
    <citation type="submission" date="2024-04" db="EMBL/GenBank/DDBJ databases">
        <authorList>
            <person name="Diaz M."/>
            <person name="Bach T."/>
            <person name="Gonzalez Anta G."/>
            <person name="Agaras B."/>
            <person name="Wibberg D."/>
            <person name="Noguera F."/>
            <person name="Canciani W."/>
            <person name="Ybarra T."/>
            <person name="Nunez M.L."/>
            <person name="Valverde C."/>
        </authorList>
    </citation>
    <scope>NUCLEOTIDE SEQUENCE</scope>
    <source>
        <strain evidence="1">1008</strain>
    </source>
</reference>
<dbReference type="AlphaFoldDB" id="A0ABD7TRP8"/>
<protein>
    <submittedName>
        <fullName evidence="1">Type III secretion effector protein</fullName>
    </submittedName>
</protein>
<name>A0ABD7TRP8_9PSED</name>
<gene>
    <name evidence="1" type="ORF">KUA23_03850</name>
</gene>
<dbReference type="EMBL" id="CP078013">
    <property type="protein sequence ID" value="USW03909.2"/>
    <property type="molecule type" value="Genomic_DNA"/>
</dbReference>
<evidence type="ECO:0000313" key="2">
    <source>
        <dbReference type="Proteomes" id="UP001056907"/>
    </source>
</evidence>
<dbReference type="RefSeq" id="WP_078046779.1">
    <property type="nucleotide sequence ID" value="NZ_CP078013.2"/>
</dbReference>
<dbReference type="KEGG" id="ppeg:KUA23_03850"/>
<organism evidence="1 2">
    <name type="scientific">Pseudomonas pergaminensis</name>
    <dbReference type="NCBI Taxonomy" id="2853159"/>
    <lineage>
        <taxon>Bacteria</taxon>
        <taxon>Pseudomonadati</taxon>
        <taxon>Pseudomonadota</taxon>
        <taxon>Gammaproteobacteria</taxon>
        <taxon>Pseudomonadales</taxon>
        <taxon>Pseudomonadaceae</taxon>
        <taxon>Pseudomonas</taxon>
    </lineage>
</organism>